<evidence type="ECO:0000256" key="1">
    <source>
        <dbReference type="ARBA" id="ARBA00004245"/>
    </source>
</evidence>
<evidence type="ECO:0000313" key="7">
    <source>
        <dbReference type="EMBL" id="KAK2168632.1"/>
    </source>
</evidence>
<dbReference type="GO" id="GO:0007018">
    <property type="term" value="P:microtubule-based movement"/>
    <property type="evidence" value="ECO:0007669"/>
    <property type="project" value="InterPro"/>
</dbReference>
<dbReference type="GO" id="GO:0007052">
    <property type="term" value="P:mitotic spindle organization"/>
    <property type="evidence" value="ECO:0007669"/>
    <property type="project" value="TreeGrafter"/>
</dbReference>
<dbReference type="Pfam" id="PF00225">
    <property type="entry name" value="Kinesin"/>
    <property type="match status" value="1"/>
</dbReference>
<evidence type="ECO:0000259" key="6">
    <source>
        <dbReference type="PROSITE" id="PS50067"/>
    </source>
</evidence>
<comment type="similarity">
    <text evidence="5">Belongs to the TRAFAC class myosin-kinesin ATPase superfamily. Kinesin family.</text>
</comment>
<dbReference type="InterPro" id="IPR027417">
    <property type="entry name" value="P-loop_NTPase"/>
</dbReference>
<dbReference type="InterPro" id="IPR001752">
    <property type="entry name" value="Kinesin_motor_dom"/>
</dbReference>
<evidence type="ECO:0000256" key="3">
    <source>
        <dbReference type="ARBA" id="ARBA00022840"/>
    </source>
</evidence>
<dbReference type="Gene3D" id="3.40.850.10">
    <property type="entry name" value="Kinesin motor domain"/>
    <property type="match status" value="1"/>
</dbReference>
<dbReference type="GO" id="GO:0005875">
    <property type="term" value="C:microtubule associated complex"/>
    <property type="evidence" value="ECO:0007669"/>
    <property type="project" value="TreeGrafter"/>
</dbReference>
<evidence type="ECO:0000256" key="4">
    <source>
        <dbReference type="ARBA" id="ARBA00023212"/>
    </source>
</evidence>
<dbReference type="AlphaFoldDB" id="A0AAD9KCJ5"/>
<proteinExistence type="inferred from homology"/>
<reference evidence="7" key="1">
    <citation type="journal article" date="2023" name="Mol. Biol. Evol.">
        <title>Third-Generation Sequencing Reveals the Adaptive Role of the Epigenome in Three Deep-Sea Polychaetes.</title>
        <authorList>
            <person name="Perez M."/>
            <person name="Aroh O."/>
            <person name="Sun Y."/>
            <person name="Lan Y."/>
            <person name="Juniper S.K."/>
            <person name="Young C.R."/>
            <person name="Angers B."/>
            <person name="Qian P.Y."/>
        </authorList>
    </citation>
    <scope>NUCLEOTIDE SEQUENCE</scope>
    <source>
        <strain evidence="7">P08H-3</strain>
    </source>
</reference>
<comment type="subcellular location">
    <subcellularLocation>
        <location evidence="1">Cytoplasm</location>
        <location evidence="1">Cytoskeleton</location>
    </subcellularLocation>
</comment>
<evidence type="ECO:0000313" key="8">
    <source>
        <dbReference type="Proteomes" id="UP001208570"/>
    </source>
</evidence>
<comment type="caution">
    <text evidence="5">Lacks conserved residue(s) required for the propagation of feature annotation.</text>
</comment>
<organism evidence="7 8">
    <name type="scientific">Paralvinella palmiformis</name>
    <dbReference type="NCBI Taxonomy" id="53620"/>
    <lineage>
        <taxon>Eukaryota</taxon>
        <taxon>Metazoa</taxon>
        <taxon>Spiralia</taxon>
        <taxon>Lophotrochozoa</taxon>
        <taxon>Annelida</taxon>
        <taxon>Polychaeta</taxon>
        <taxon>Sedentaria</taxon>
        <taxon>Canalipalpata</taxon>
        <taxon>Terebellida</taxon>
        <taxon>Terebelliformia</taxon>
        <taxon>Alvinellidae</taxon>
        <taxon>Paralvinella</taxon>
    </lineage>
</organism>
<dbReference type="InterPro" id="IPR027640">
    <property type="entry name" value="Kinesin-like_fam"/>
</dbReference>
<dbReference type="EMBL" id="JAODUP010000015">
    <property type="protein sequence ID" value="KAK2168632.1"/>
    <property type="molecule type" value="Genomic_DNA"/>
</dbReference>
<sequence>MCFDDFEGRNTDDYGLLPRSFHYLFHLMRQKPNTGYRIAASYLEIYNEQVVDLLNPNQRKALAVRWSKNKGFYVENLFTVECESIDDLMAVLEEVLFATSIVKLGVERETLTKD</sequence>
<dbReference type="GO" id="GO:0008017">
    <property type="term" value="F:microtubule binding"/>
    <property type="evidence" value="ECO:0007669"/>
    <property type="project" value="InterPro"/>
</dbReference>
<protein>
    <recommendedName>
        <fullName evidence="6">Kinesin motor domain-containing protein</fullName>
    </recommendedName>
</protein>
<dbReference type="PANTHER" id="PTHR47969">
    <property type="entry name" value="CHROMOSOME-ASSOCIATED KINESIN KIF4A-RELATED"/>
    <property type="match status" value="1"/>
</dbReference>
<dbReference type="PROSITE" id="PS50067">
    <property type="entry name" value="KINESIN_MOTOR_2"/>
    <property type="match status" value="1"/>
</dbReference>
<keyword evidence="2" id="KW-0547">Nucleotide-binding</keyword>
<dbReference type="Proteomes" id="UP001208570">
    <property type="component" value="Unassembled WGS sequence"/>
</dbReference>
<gene>
    <name evidence="7" type="ORF">LSH36_15g04005</name>
</gene>
<dbReference type="SUPFAM" id="SSF52540">
    <property type="entry name" value="P-loop containing nucleoside triphosphate hydrolases"/>
    <property type="match status" value="1"/>
</dbReference>
<keyword evidence="4" id="KW-0963">Cytoplasm</keyword>
<dbReference type="InterPro" id="IPR036961">
    <property type="entry name" value="Kinesin_motor_dom_sf"/>
</dbReference>
<dbReference type="GO" id="GO:0003777">
    <property type="term" value="F:microtubule motor activity"/>
    <property type="evidence" value="ECO:0007669"/>
    <property type="project" value="InterPro"/>
</dbReference>
<name>A0AAD9KCJ5_9ANNE</name>
<dbReference type="GO" id="GO:0005524">
    <property type="term" value="F:ATP binding"/>
    <property type="evidence" value="ECO:0007669"/>
    <property type="project" value="UniProtKB-KW"/>
</dbReference>
<comment type="caution">
    <text evidence="7">The sequence shown here is derived from an EMBL/GenBank/DDBJ whole genome shotgun (WGS) entry which is preliminary data.</text>
</comment>
<evidence type="ECO:0000256" key="2">
    <source>
        <dbReference type="ARBA" id="ARBA00022741"/>
    </source>
</evidence>
<evidence type="ECO:0000256" key="5">
    <source>
        <dbReference type="PROSITE-ProRule" id="PRU00283"/>
    </source>
</evidence>
<dbReference type="GO" id="GO:0051231">
    <property type="term" value="P:spindle elongation"/>
    <property type="evidence" value="ECO:0007669"/>
    <property type="project" value="TreeGrafter"/>
</dbReference>
<accession>A0AAD9KCJ5</accession>
<keyword evidence="4" id="KW-0206">Cytoskeleton</keyword>
<keyword evidence="8" id="KW-1185">Reference proteome</keyword>
<keyword evidence="3" id="KW-0067">ATP-binding</keyword>
<feature type="domain" description="Kinesin motor" evidence="6">
    <location>
        <begin position="1"/>
        <end position="114"/>
    </location>
</feature>
<dbReference type="PANTHER" id="PTHR47969:SF33">
    <property type="entry name" value="KINESIN-LIKE PROTEIN"/>
    <property type="match status" value="1"/>
</dbReference>